<evidence type="ECO:0000313" key="2">
    <source>
        <dbReference type="EMBL" id="KAG2171644.1"/>
    </source>
</evidence>
<reference evidence="2" key="1">
    <citation type="submission" date="2020-12" db="EMBL/GenBank/DDBJ databases">
        <title>Metabolic potential, ecology and presence of endohyphal bacteria is reflected in genomic diversity of Mucoromycotina.</title>
        <authorList>
            <person name="Muszewska A."/>
            <person name="Okrasinska A."/>
            <person name="Steczkiewicz K."/>
            <person name="Drgas O."/>
            <person name="Orlowska M."/>
            <person name="Perlinska-Lenart U."/>
            <person name="Aleksandrzak-Piekarczyk T."/>
            <person name="Szatraj K."/>
            <person name="Zielenkiewicz U."/>
            <person name="Pilsyk S."/>
            <person name="Malc E."/>
            <person name="Mieczkowski P."/>
            <person name="Kruszewska J.S."/>
            <person name="Biernat P."/>
            <person name="Pawlowska J."/>
        </authorList>
    </citation>
    <scope>NUCLEOTIDE SEQUENCE</scope>
    <source>
        <strain evidence="2">WA0000067209</strain>
    </source>
</reference>
<name>A0A8H7PD03_MORIS</name>
<accession>A0A8H7PD03</accession>
<dbReference type="EMBL" id="JAEPQZ010000020">
    <property type="protein sequence ID" value="KAG2171644.1"/>
    <property type="molecule type" value="Genomic_DNA"/>
</dbReference>
<feature type="compositionally biased region" description="Low complexity" evidence="1">
    <location>
        <begin position="53"/>
        <end position="74"/>
    </location>
</feature>
<feature type="compositionally biased region" description="Basic residues" evidence="1">
    <location>
        <begin position="156"/>
        <end position="165"/>
    </location>
</feature>
<gene>
    <name evidence="2" type="ORF">INT43_008370</name>
</gene>
<keyword evidence="3" id="KW-1185">Reference proteome</keyword>
<organism evidence="2 3">
    <name type="scientific">Mortierella isabellina</name>
    <name type="common">Filamentous fungus</name>
    <name type="synonym">Umbelopsis isabellina</name>
    <dbReference type="NCBI Taxonomy" id="91625"/>
    <lineage>
        <taxon>Eukaryota</taxon>
        <taxon>Fungi</taxon>
        <taxon>Fungi incertae sedis</taxon>
        <taxon>Mucoromycota</taxon>
        <taxon>Mucoromycotina</taxon>
        <taxon>Umbelopsidomycetes</taxon>
        <taxon>Umbelopsidales</taxon>
        <taxon>Umbelopsidaceae</taxon>
        <taxon>Umbelopsis</taxon>
    </lineage>
</organism>
<evidence type="ECO:0000313" key="3">
    <source>
        <dbReference type="Proteomes" id="UP000654370"/>
    </source>
</evidence>
<feature type="region of interest" description="Disordered" evidence="1">
    <location>
        <begin position="53"/>
        <end position="79"/>
    </location>
</feature>
<feature type="region of interest" description="Disordered" evidence="1">
    <location>
        <begin position="92"/>
        <end position="171"/>
    </location>
</feature>
<evidence type="ECO:0000256" key="1">
    <source>
        <dbReference type="SAM" id="MobiDB-lite"/>
    </source>
</evidence>
<comment type="caution">
    <text evidence="2">The sequence shown here is derived from an EMBL/GenBank/DDBJ whole genome shotgun (WGS) entry which is preliminary data.</text>
</comment>
<proteinExistence type="predicted"/>
<dbReference type="AlphaFoldDB" id="A0A8H7PD03"/>
<sequence>MQDHDPADPMYRQCQSLAKAPLFDSLPCLSSWNCEKRPVSECTLLPVRPASTSMVSCRGSSRSSSIKSDSSISRRQVRFSSEPPDVRYYEYMAEEDDAPENVTPTSVEPLMIYYPPPRSSSMCDSKRRPESMLPSPPSSPKGSSPLPSNGVDGKPKLHHTLKTWARRFSSQ</sequence>
<protein>
    <submittedName>
        <fullName evidence="2">Uncharacterized protein</fullName>
    </submittedName>
</protein>
<dbReference type="Proteomes" id="UP000654370">
    <property type="component" value="Unassembled WGS sequence"/>
</dbReference>
<dbReference type="OrthoDB" id="2405871at2759"/>